<gene>
    <name evidence="2" type="ORF">R0135_00235</name>
</gene>
<organism evidence="2 3">
    <name type="scientific">Congregibacter variabilis</name>
    <dbReference type="NCBI Taxonomy" id="3081200"/>
    <lineage>
        <taxon>Bacteria</taxon>
        <taxon>Pseudomonadati</taxon>
        <taxon>Pseudomonadota</taxon>
        <taxon>Gammaproteobacteria</taxon>
        <taxon>Cellvibrionales</taxon>
        <taxon>Halieaceae</taxon>
        <taxon>Congregibacter</taxon>
    </lineage>
</organism>
<dbReference type="InterPro" id="IPR019291">
    <property type="entry name" value="Host_attachment_protein"/>
</dbReference>
<name>A0ABZ0I398_9GAMM</name>
<evidence type="ECO:0000256" key="1">
    <source>
        <dbReference type="SAM" id="MobiDB-lite"/>
    </source>
</evidence>
<dbReference type="RefSeq" id="WP_407348254.1">
    <property type="nucleotide sequence ID" value="NZ_CP136864.1"/>
</dbReference>
<keyword evidence="3" id="KW-1185">Reference proteome</keyword>
<dbReference type="Proteomes" id="UP001626537">
    <property type="component" value="Chromosome"/>
</dbReference>
<feature type="compositionally biased region" description="Basic and acidic residues" evidence="1">
    <location>
        <begin position="42"/>
        <end position="56"/>
    </location>
</feature>
<accession>A0ABZ0I398</accession>
<protein>
    <submittedName>
        <fullName evidence="2">Host attachment protein</fullName>
    </submittedName>
</protein>
<proteinExistence type="predicted"/>
<dbReference type="Pfam" id="PF10116">
    <property type="entry name" value="Host_attach"/>
    <property type="match status" value="1"/>
</dbReference>
<evidence type="ECO:0000313" key="3">
    <source>
        <dbReference type="Proteomes" id="UP001626537"/>
    </source>
</evidence>
<reference evidence="2 3" key="1">
    <citation type="submission" date="2023-10" db="EMBL/GenBank/DDBJ databases">
        <title>Two novel species belonging to the OM43/NOR5 clade.</title>
        <authorList>
            <person name="Park M."/>
        </authorList>
    </citation>
    <scope>NUCLEOTIDE SEQUENCE [LARGE SCALE GENOMIC DNA]</scope>
    <source>
        <strain evidence="2 3">IMCC43200</strain>
    </source>
</reference>
<feature type="region of interest" description="Disordered" evidence="1">
    <location>
        <begin position="42"/>
        <end position="66"/>
    </location>
</feature>
<evidence type="ECO:0000313" key="2">
    <source>
        <dbReference type="EMBL" id="WOJ93610.1"/>
    </source>
</evidence>
<dbReference type="EMBL" id="CP136864">
    <property type="protein sequence ID" value="WOJ93610.1"/>
    <property type="molecule type" value="Genomic_DNA"/>
</dbReference>
<sequence length="138" mass="15712">METCVIVANNARARIFVSHNIYKHLSEQEDFVHSEARLSNRELASDAAGKSRDPHGSYDPATSPTAHEAESFALLLTRRLKELHNERHFEQLILIAPPAFLGLLRKNLRKPLDKLIQRSIDKDLTTAGIEELLDYLRD</sequence>